<dbReference type="GO" id="GO:0005886">
    <property type="term" value="C:plasma membrane"/>
    <property type="evidence" value="ECO:0007669"/>
    <property type="project" value="UniProtKB-SubCell"/>
</dbReference>
<keyword evidence="9" id="KW-1185">Reference proteome</keyword>
<feature type="domain" description="VTT" evidence="7">
    <location>
        <begin position="62"/>
        <end position="180"/>
    </location>
</feature>
<keyword evidence="4 6" id="KW-1133">Transmembrane helix</keyword>
<reference evidence="8 9" key="1">
    <citation type="submission" date="2016-10" db="EMBL/GenBank/DDBJ databases">
        <authorList>
            <person name="de Groot N.N."/>
        </authorList>
    </citation>
    <scope>NUCLEOTIDE SEQUENCE [LARGE SCALE GENOMIC DNA]</scope>
    <source>
        <strain evidence="8 9">CGMCC 1.5070</strain>
    </source>
</reference>
<feature type="transmembrane region" description="Helical" evidence="6">
    <location>
        <begin position="43"/>
        <end position="71"/>
    </location>
</feature>
<feature type="transmembrane region" description="Helical" evidence="6">
    <location>
        <begin position="130"/>
        <end position="152"/>
    </location>
</feature>
<evidence type="ECO:0000313" key="9">
    <source>
        <dbReference type="Proteomes" id="UP000199158"/>
    </source>
</evidence>
<dbReference type="PANTHER" id="PTHR12677">
    <property type="entry name" value="GOLGI APPARATUS MEMBRANE PROTEIN TVP38-RELATED"/>
    <property type="match status" value="1"/>
</dbReference>
<gene>
    <name evidence="8" type="ORF">SAMN05216180_1919</name>
</gene>
<dbReference type="Proteomes" id="UP000199158">
    <property type="component" value="Unassembled WGS sequence"/>
</dbReference>
<comment type="subcellular location">
    <subcellularLocation>
        <location evidence="1 6">Cell membrane</location>
        <topology evidence="1 6">Multi-pass membrane protein</topology>
    </subcellularLocation>
</comment>
<name>A0A1H8BI44_9FIRM</name>
<keyword evidence="5 6" id="KW-0472">Membrane</keyword>
<evidence type="ECO:0000256" key="5">
    <source>
        <dbReference type="ARBA" id="ARBA00023136"/>
    </source>
</evidence>
<feature type="transmembrane region" description="Helical" evidence="6">
    <location>
        <begin position="78"/>
        <end position="98"/>
    </location>
</feature>
<evidence type="ECO:0000259" key="7">
    <source>
        <dbReference type="Pfam" id="PF09335"/>
    </source>
</evidence>
<keyword evidence="2 6" id="KW-1003">Cell membrane</keyword>
<dbReference type="InterPro" id="IPR015414">
    <property type="entry name" value="TMEM64"/>
</dbReference>
<feature type="transmembrane region" description="Helical" evidence="6">
    <location>
        <begin position="12"/>
        <end position="31"/>
    </location>
</feature>
<dbReference type="EMBL" id="FOCG01000001">
    <property type="protein sequence ID" value="SEM82492.1"/>
    <property type="molecule type" value="Genomic_DNA"/>
</dbReference>
<evidence type="ECO:0000256" key="2">
    <source>
        <dbReference type="ARBA" id="ARBA00022475"/>
    </source>
</evidence>
<evidence type="ECO:0000256" key="3">
    <source>
        <dbReference type="ARBA" id="ARBA00022692"/>
    </source>
</evidence>
<evidence type="ECO:0000256" key="1">
    <source>
        <dbReference type="ARBA" id="ARBA00004651"/>
    </source>
</evidence>
<dbReference type="OrthoDB" id="1695917at2"/>
<organism evidence="8 9">
    <name type="scientific">Hydrogenoanaerobacterium saccharovorans</name>
    <dbReference type="NCBI Taxonomy" id="474960"/>
    <lineage>
        <taxon>Bacteria</taxon>
        <taxon>Bacillati</taxon>
        <taxon>Bacillota</taxon>
        <taxon>Clostridia</taxon>
        <taxon>Eubacteriales</taxon>
        <taxon>Oscillospiraceae</taxon>
        <taxon>Hydrogenoanaerobacterium</taxon>
    </lineage>
</organism>
<dbReference type="PANTHER" id="PTHR12677:SF59">
    <property type="entry name" value="GOLGI APPARATUS MEMBRANE PROTEIN TVP38-RELATED"/>
    <property type="match status" value="1"/>
</dbReference>
<evidence type="ECO:0000256" key="4">
    <source>
        <dbReference type="ARBA" id="ARBA00022989"/>
    </source>
</evidence>
<dbReference type="AlphaFoldDB" id="A0A1H8BI44"/>
<protein>
    <recommendedName>
        <fullName evidence="6">TVP38/TMEM64 family membrane protein</fullName>
    </recommendedName>
</protein>
<evidence type="ECO:0000256" key="6">
    <source>
        <dbReference type="RuleBase" id="RU366058"/>
    </source>
</evidence>
<comment type="similarity">
    <text evidence="6">Belongs to the TVP38/TMEM64 family.</text>
</comment>
<dbReference type="RefSeq" id="WP_092753936.1">
    <property type="nucleotide sequence ID" value="NZ_FOCG01000001.1"/>
</dbReference>
<proteinExistence type="inferred from homology"/>
<keyword evidence="3 6" id="KW-0812">Transmembrane</keyword>
<feature type="transmembrane region" description="Helical" evidence="6">
    <location>
        <begin position="190"/>
        <end position="208"/>
    </location>
</feature>
<evidence type="ECO:0000313" key="8">
    <source>
        <dbReference type="EMBL" id="SEM82492.1"/>
    </source>
</evidence>
<dbReference type="STRING" id="474960.SAMN05216180_1919"/>
<feature type="transmembrane region" description="Helical" evidence="6">
    <location>
        <begin position="159"/>
        <end position="178"/>
    </location>
</feature>
<sequence>MNREKLLKYLPLVAMAAIVVFFGAALKRISINDILSIAPHNYVLASLTILGLYAVKSVSVVFPLLVLYIAAGAMFPTLYAILLSAAGLFICIAIPYYIGRFSGSEAVGKLVKKYPKAQQLSDYSEKNGVFLSYLLRVVNILPGDIISMLLGASGMDFRTYVVGSILGLLPVMIPAVLVGKNLENPTSMQFILPFAVMIIISLASTVLYNRYKKRNRK</sequence>
<dbReference type="InterPro" id="IPR032816">
    <property type="entry name" value="VTT_dom"/>
</dbReference>
<accession>A0A1H8BI44</accession>
<dbReference type="Pfam" id="PF09335">
    <property type="entry name" value="VTT_dom"/>
    <property type="match status" value="1"/>
</dbReference>